<dbReference type="Proteomes" id="UP000054018">
    <property type="component" value="Unassembled WGS sequence"/>
</dbReference>
<dbReference type="HOGENOM" id="CLU_2622919_0_0_1"/>
<gene>
    <name evidence="1" type="ORF">PISMIDRAFT_674922</name>
</gene>
<evidence type="ECO:0000313" key="1">
    <source>
        <dbReference type="EMBL" id="KIK27541.1"/>
    </source>
</evidence>
<keyword evidence="2" id="KW-1185">Reference proteome</keyword>
<dbReference type="AlphaFoldDB" id="A0A0C9ZE41"/>
<evidence type="ECO:0000313" key="2">
    <source>
        <dbReference type="Proteomes" id="UP000054018"/>
    </source>
</evidence>
<sequence>MATVMEAPGQVCHELNSSCKGNPLLVVILHELNRECPVSQVHLDSNTFSEFKAALLVAHDHMNVFPIRRKTLCTYAPV</sequence>
<name>A0A0C9ZE41_9AGAM</name>
<dbReference type="EMBL" id="KN833696">
    <property type="protein sequence ID" value="KIK27541.1"/>
    <property type="molecule type" value="Genomic_DNA"/>
</dbReference>
<accession>A0A0C9ZE41</accession>
<protein>
    <submittedName>
        <fullName evidence="1">Uncharacterized protein</fullName>
    </submittedName>
</protein>
<organism evidence="1 2">
    <name type="scientific">Pisolithus microcarpus 441</name>
    <dbReference type="NCBI Taxonomy" id="765257"/>
    <lineage>
        <taxon>Eukaryota</taxon>
        <taxon>Fungi</taxon>
        <taxon>Dikarya</taxon>
        <taxon>Basidiomycota</taxon>
        <taxon>Agaricomycotina</taxon>
        <taxon>Agaricomycetes</taxon>
        <taxon>Agaricomycetidae</taxon>
        <taxon>Boletales</taxon>
        <taxon>Sclerodermatineae</taxon>
        <taxon>Pisolithaceae</taxon>
        <taxon>Pisolithus</taxon>
    </lineage>
</organism>
<proteinExistence type="predicted"/>
<reference evidence="1 2" key="1">
    <citation type="submission" date="2014-04" db="EMBL/GenBank/DDBJ databases">
        <authorList>
            <consortium name="DOE Joint Genome Institute"/>
            <person name="Kuo A."/>
            <person name="Kohler A."/>
            <person name="Costa M.D."/>
            <person name="Nagy L.G."/>
            <person name="Floudas D."/>
            <person name="Copeland A."/>
            <person name="Barry K.W."/>
            <person name="Cichocki N."/>
            <person name="Veneault-Fourrey C."/>
            <person name="LaButti K."/>
            <person name="Lindquist E.A."/>
            <person name="Lipzen A."/>
            <person name="Lundell T."/>
            <person name="Morin E."/>
            <person name="Murat C."/>
            <person name="Sun H."/>
            <person name="Tunlid A."/>
            <person name="Henrissat B."/>
            <person name="Grigoriev I.V."/>
            <person name="Hibbett D.S."/>
            <person name="Martin F."/>
            <person name="Nordberg H.P."/>
            <person name="Cantor M.N."/>
            <person name="Hua S.X."/>
        </authorList>
    </citation>
    <scope>NUCLEOTIDE SEQUENCE [LARGE SCALE GENOMIC DNA]</scope>
    <source>
        <strain evidence="1 2">441</strain>
    </source>
</reference>
<reference evidence="2" key="2">
    <citation type="submission" date="2015-01" db="EMBL/GenBank/DDBJ databases">
        <title>Evolutionary Origins and Diversification of the Mycorrhizal Mutualists.</title>
        <authorList>
            <consortium name="DOE Joint Genome Institute"/>
            <consortium name="Mycorrhizal Genomics Consortium"/>
            <person name="Kohler A."/>
            <person name="Kuo A."/>
            <person name="Nagy L.G."/>
            <person name="Floudas D."/>
            <person name="Copeland A."/>
            <person name="Barry K.W."/>
            <person name="Cichocki N."/>
            <person name="Veneault-Fourrey C."/>
            <person name="LaButti K."/>
            <person name="Lindquist E.A."/>
            <person name="Lipzen A."/>
            <person name="Lundell T."/>
            <person name="Morin E."/>
            <person name="Murat C."/>
            <person name="Riley R."/>
            <person name="Ohm R."/>
            <person name="Sun H."/>
            <person name="Tunlid A."/>
            <person name="Henrissat B."/>
            <person name="Grigoriev I.V."/>
            <person name="Hibbett D.S."/>
            <person name="Martin F."/>
        </authorList>
    </citation>
    <scope>NUCLEOTIDE SEQUENCE [LARGE SCALE GENOMIC DNA]</scope>
    <source>
        <strain evidence="2">441</strain>
    </source>
</reference>